<dbReference type="PANTHER" id="PTHR36454:SF1">
    <property type="entry name" value="DUF1015 DOMAIN-CONTAINING PROTEIN"/>
    <property type="match status" value="1"/>
</dbReference>
<evidence type="ECO:0000313" key="1">
    <source>
        <dbReference type="EMBL" id="MDT7040970.1"/>
    </source>
</evidence>
<dbReference type="PANTHER" id="PTHR36454">
    <property type="entry name" value="LMO2823 PROTEIN"/>
    <property type="match status" value="1"/>
</dbReference>
<evidence type="ECO:0000313" key="2">
    <source>
        <dbReference type="Proteomes" id="UP001250932"/>
    </source>
</evidence>
<organism evidence="1 2">
    <name type="scientific">Candidatus Nitronereus thalassa</name>
    <dbReference type="NCBI Taxonomy" id="3020898"/>
    <lineage>
        <taxon>Bacteria</taxon>
        <taxon>Pseudomonadati</taxon>
        <taxon>Nitrospirota</taxon>
        <taxon>Nitrospiria</taxon>
        <taxon>Nitrospirales</taxon>
        <taxon>Nitrospiraceae</taxon>
        <taxon>Candidatus Nitronereus</taxon>
    </lineage>
</organism>
<dbReference type="Proteomes" id="UP001250932">
    <property type="component" value="Unassembled WGS sequence"/>
</dbReference>
<dbReference type="Pfam" id="PF06245">
    <property type="entry name" value="DUF1015"/>
    <property type="match status" value="1"/>
</dbReference>
<dbReference type="RefSeq" id="WP_313831329.1">
    <property type="nucleotide sequence ID" value="NZ_JAQOUE010000001.1"/>
</dbReference>
<comment type="caution">
    <text evidence="1">The sequence shown here is derived from an EMBL/GenBank/DDBJ whole genome shotgun (WGS) entry which is preliminary data.</text>
</comment>
<dbReference type="EMBL" id="JAQOUE010000001">
    <property type="protein sequence ID" value="MDT7040970.1"/>
    <property type="molecule type" value="Genomic_DNA"/>
</dbReference>
<keyword evidence="2" id="KW-1185">Reference proteome</keyword>
<dbReference type="PIRSF" id="PIRSF033563">
    <property type="entry name" value="UCP033563"/>
    <property type="match status" value="1"/>
</dbReference>
<proteinExistence type="predicted"/>
<accession>A0ABU3K3M0</accession>
<reference evidence="1 2" key="1">
    <citation type="journal article" date="2023" name="ISME J.">
        <title>Cultivation and genomic characterization of novel and ubiquitous marine nitrite-oxidizing bacteria from the Nitrospirales.</title>
        <authorList>
            <person name="Mueller A.J."/>
            <person name="Daebeler A."/>
            <person name="Herbold C.W."/>
            <person name="Kirkegaard R.H."/>
            <person name="Daims H."/>
        </authorList>
    </citation>
    <scope>NUCLEOTIDE SEQUENCE [LARGE SCALE GENOMIC DNA]</scope>
    <source>
        <strain evidence="1 2">EB</strain>
    </source>
</reference>
<dbReference type="InterPro" id="IPR008323">
    <property type="entry name" value="UCP033563"/>
</dbReference>
<gene>
    <name evidence="1" type="ORF">PPG34_01330</name>
</gene>
<name>A0ABU3K3M0_9BACT</name>
<protein>
    <submittedName>
        <fullName evidence="1">DUF1015 family protein</fullName>
    </submittedName>
</protein>
<sequence length="417" mass="46706">MVTVKPFRPLRPKPEFASRVAAPPYDVVSLEEARKVAEGNPHCFLRVGRAELELADDVDPYSDEVYRHGAANLQGFIESGVMLQERQSIFGVYRQRWGNHEQTGLVALASVEDYDRGIIKKHELTRPVKENDRVRIIETHDSQSGPVLLFFRRTPTFQSWLNDVTGTTPDSQFTAEDGVEHTVWSLRDQGAIQKIVKDFQDVESLYIADGHHRSAAASRVRAVRAKSGSSSSTHSEEGFLSVIFPHDELQILPYNRVVRDLNGHSTQQFMAALGTHYDLKATSSPGKPPEAGFDVYVDGQWHRATPKLTLEQRAQMTKNPVSALAVSVLTERVLNPILGIQDQRSDSRIDFVGGVRPPKELAAKVDGGEWAVAFWLYPTTVEELIAVSDADRIMPPKSTWFEPKLRDGLFVHMLGEK</sequence>